<evidence type="ECO:0000313" key="8">
    <source>
        <dbReference type="EMBL" id="CAL8074371.1"/>
    </source>
</evidence>
<evidence type="ECO:0000313" key="9">
    <source>
        <dbReference type="Proteomes" id="UP001642540"/>
    </source>
</evidence>
<organism evidence="8 9">
    <name type="scientific">Orchesella dallaii</name>
    <dbReference type="NCBI Taxonomy" id="48710"/>
    <lineage>
        <taxon>Eukaryota</taxon>
        <taxon>Metazoa</taxon>
        <taxon>Ecdysozoa</taxon>
        <taxon>Arthropoda</taxon>
        <taxon>Hexapoda</taxon>
        <taxon>Collembola</taxon>
        <taxon>Entomobryomorpha</taxon>
        <taxon>Entomobryoidea</taxon>
        <taxon>Orchesellidae</taxon>
        <taxon>Orchesellinae</taxon>
        <taxon>Orchesella</taxon>
    </lineage>
</organism>
<evidence type="ECO:0000256" key="3">
    <source>
        <dbReference type="ARBA" id="ARBA00022989"/>
    </source>
</evidence>
<dbReference type="Gene3D" id="1.20.1250.20">
    <property type="entry name" value="MFS general substrate transporter like domains"/>
    <property type="match status" value="2"/>
</dbReference>
<dbReference type="SUPFAM" id="SSF103473">
    <property type="entry name" value="MFS general substrate transporter"/>
    <property type="match status" value="1"/>
</dbReference>
<feature type="transmembrane region" description="Helical" evidence="6">
    <location>
        <begin position="412"/>
        <end position="442"/>
    </location>
</feature>
<evidence type="ECO:0000256" key="2">
    <source>
        <dbReference type="ARBA" id="ARBA00022692"/>
    </source>
</evidence>
<feature type="compositionally biased region" description="Basic and acidic residues" evidence="5">
    <location>
        <begin position="559"/>
        <end position="577"/>
    </location>
</feature>
<evidence type="ECO:0000256" key="6">
    <source>
        <dbReference type="SAM" id="Phobius"/>
    </source>
</evidence>
<dbReference type="InterPro" id="IPR036259">
    <property type="entry name" value="MFS_trans_sf"/>
</dbReference>
<dbReference type="InterPro" id="IPR011701">
    <property type="entry name" value="MFS"/>
</dbReference>
<feature type="transmembrane region" description="Helical" evidence="6">
    <location>
        <begin position="197"/>
        <end position="219"/>
    </location>
</feature>
<keyword evidence="2 6" id="KW-0812">Transmembrane</keyword>
<accession>A0ABP1PT56</accession>
<keyword evidence="3 6" id="KW-1133">Transmembrane helix</keyword>
<dbReference type="PANTHER" id="PTHR11662">
    <property type="entry name" value="SOLUTE CARRIER FAMILY 17"/>
    <property type="match status" value="1"/>
</dbReference>
<name>A0ABP1PT56_9HEXA</name>
<sequence length="577" mass="64068">MKSDPEKGSMKPAPLLFSCRLTLFIVCMFASFNFLLQRMNISFALVCMVKRPNTTSLLDLDASLDFNTSSNYFSGSFDDLHNLTIEADSLYNDSNHMSSSVISVFEDENDDAVCRRMAASRSNSSKSRFTEDGEFEWSKDVQGAILGSFFYGYLFTQIFGGWLAERFGAKIAFLGSMASLSILTLLNPIAARYGPEFLFAVRLLQGLTHGAALPSMNVFSARWCAPTERGMLMGIAFGGFGFAAAFTFPICAFLCENFGWESIFYATGAFGLLLLAVSYFLVYEWPENHPRISAQELEYLRKTRAVSYSSSQKSKKIHVPWRKIITSGPINVIHITHTCFTWGFLMVGMYMPTYLKEVLYMDTSQNGLYSSLPYMGMLSIHFSVGTIFDFFRRKNCCSVSTLRKIFNSVGMIGPAISMILTGFLSCTNIEFGIAMITIGQAFGEFSFMGGYMLSIFEVAPKYAGIIIGITNTFGVLPGFLCPLFVSLLTPNGTREEWILVFGIAAGMNVLGAILYAIFGSCELQPWAANKERRASSIIAPINGTRRNSQLQPDGNGILKEQEMLPLTKDHRKEQSDG</sequence>
<dbReference type="InterPro" id="IPR020846">
    <property type="entry name" value="MFS_dom"/>
</dbReference>
<feature type="region of interest" description="Disordered" evidence="5">
    <location>
        <begin position="544"/>
        <end position="577"/>
    </location>
</feature>
<keyword evidence="9" id="KW-1185">Reference proteome</keyword>
<feature type="transmembrane region" description="Helical" evidence="6">
    <location>
        <begin position="262"/>
        <end position="282"/>
    </location>
</feature>
<dbReference type="Proteomes" id="UP001642540">
    <property type="component" value="Unassembled WGS sequence"/>
</dbReference>
<feature type="transmembrane region" description="Helical" evidence="6">
    <location>
        <begin position="12"/>
        <end position="36"/>
    </location>
</feature>
<dbReference type="InterPro" id="IPR050382">
    <property type="entry name" value="MFS_Na/Anion_cotransporter"/>
</dbReference>
<evidence type="ECO:0000259" key="7">
    <source>
        <dbReference type="PROSITE" id="PS50850"/>
    </source>
</evidence>
<reference evidence="8 9" key="1">
    <citation type="submission" date="2024-08" db="EMBL/GenBank/DDBJ databases">
        <authorList>
            <person name="Cucini C."/>
            <person name="Frati F."/>
        </authorList>
    </citation>
    <scope>NUCLEOTIDE SEQUENCE [LARGE SCALE GENOMIC DNA]</scope>
</reference>
<feature type="transmembrane region" description="Helical" evidence="6">
    <location>
        <begin position="171"/>
        <end position="191"/>
    </location>
</feature>
<dbReference type="EMBL" id="CAXLJM020000007">
    <property type="protein sequence ID" value="CAL8074371.1"/>
    <property type="molecule type" value="Genomic_DNA"/>
</dbReference>
<comment type="caution">
    <text evidence="8">The sequence shown here is derived from an EMBL/GenBank/DDBJ whole genome shotgun (WGS) entry which is preliminary data.</text>
</comment>
<dbReference type="Pfam" id="PF07690">
    <property type="entry name" value="MFS_1"/>
    <property type="match status" value="1"/>
</dbReference>
<evidence type="ECO:0000256" key="5">
    <source>
        <dbReference type="SAM" id="MobiDB-lite"/>
    </source>
</evidence>
<dbReference type="PROSITE" id="PS50850">
    <property type="entry name" value="MFS"/>
    <property type="match status" value="1"/>
</dbReference>
<dbReference type="PANTHER" id="PTHR11662:SF455">
    <property type="entry name" value="GH23975P"/>
    <property type="match status" value="1"/>
</dbReference>
<protein>
    <recommendedName>
        <fullName evidence="7">Major facilitator superfamily (MFS) profile domain-containing protein</fullName>
    </recommendedName>
</protein>
<proteinExistence type="predicted"/>
<feature type="domain" description="Major facilitator superfamily (MFS) profile" evidence="7">
    <location>
        <begin position="96"/>
        <end position="523"/>
    </location>
</feature>
<feature type="transmembrane region" description="Helical" evidence="6">
    <location>
        <begin position="332"/>
        <end position="351"/>
    </location>
</feature>
<feature type="transmembrane region" description="Helical" evidence="6">
    <location>
        <begin position="497"/>
        <end position="518"/>
    </location>
</feature>
<comment type="subcellular location">
    <subcellularLocation>
        <location evidence="1">Membrane</location>
        <topology evidence="1">Multi-pass membrane protein</topology>
    </subcellularLocation>
</comment>
<gene>
    <name evidence="8" type="ORF">ODALV1_LOCUS2867</name>
</gene>
<feature type="transmembrane region" description="Helical" evidence="6">
    <location>
        <begin position="371"/>
        <end position="391"/>
    </location>
</feature>
<evidence type="ECO:0000256" key="1">
    <source>
        <dbReference type="ARBA" id="ARBA00004141"/>
    </source>
</evidence>
<evidence type="ECO:0000256" key="4">
    <source>
        <dbReference type="ARBA" id="ARBA00023136"/>
    </source>
</evidence>
<feature type="transmembrane region" description="Helical" evidence="6">
    <location>
        <begin position="462"/>
        <end position="485"/>
    </location>
</feature>
<feature type="transmembrane region" description="Helical" evidence="6">
    <location>
        <begin position="144"/>
        <end position="164"/>
    </location>
</feature>
<keyword evidence="4 6" id="KW-0472">Membrane</keyword>
<feature type="transmembrane region" description="Helical" evidence="6">
    <location>
        <begin position="231"/>
        <end position="250"/>
    </location>
</feature>